<dbReference type="AlphaFoldDB" id="A0A251TWV8"/>
<reference evidence="1" key="3">
    <citation type="submission" date="2020-06" db="EMBL/GenBank/DDBJ databases">
        <title>Helianthus annuus Genome sequencing and assembly Release 2.</title>
        <authorList>
            <person name="Gouzy J."/>
            <person name="Langlade N."/>
            <person name="Munos S."/>
        </authorList>
    </citation>
    <scope>NUCLEOTIDE SEQUENCE</scope>
    <source>
        <tissue evidence="1">Leaves</tissue>
    </source>
</reference>
<keyword evidence="3" id="KW-1185">Reference proteome</keyword>
<dbReference type="InterPro" id="IPR039904">
    <property type="entry name" value="TRANK1"/>
</dbReference>
<dbReference type="PANTHER" id="PTHR21529:SF4">
    <property type="entry name" value="TPR AND ANKYRIN REPEAT-CONTAINING PROTEIN 1"/>
    <property type="match status" value="1"/>
</dbReference>
<dbReference type="Proteomes" id="UP000215914">
    <property type="component" value="Chromosome 9"/>
</dbReference>
<sequence length="125" mass="14254">MFGRNLEVPRSWPASKEITRFSYLRNCEDDSEAIVNPGDGRNYVENSKVSESLLLMKFYSLSRWMVSHLLSGKVFDLPMQVTDEQMDIVLFCKSSFIIGRSGGTGKTTILTMKLFQNEQDFRAAV</sequence>
<reference evidence="2" key="2">
    <citation type="submission" date="2017-02" db="EMBL/GenBank/DDBJ databases">
        <title>Sunflower complete genome.</title>
        <authorList>
            <person name="Langlade N."/>
            <person name="Munos S."/>
        </authorList>
    </citation>
    <scope>NUCLEOTIDE SEQUENCE [LARGE SCALE GENOMIC DNA]</scope>
    <source>
        <tissue evidence="2">Leaves</tissue>
    </source>
</reference>
<evidence type="ECO:0008006" key="4">
    <source>
        <dbReference type="Google" id="ProtNLM"/>
    </source>
</evidence>
<evidence type="ECO:0000313" key="1">
    <source>
        <dbReference type="EMBL" id="KAF5821270.1"/>
    </source>
</evidence>
<dbReference type="Gramene" id="mRNA:HanXRQr2_Chr01g0011911">
    <property type="protein sequence ID" value="mRNA:HanXRQr2_Chr01g0011911"/>
    <property type="gene ID" value="HanXRQr2_Chr01g0011911"/>
</dbReference>
<gene>
    <name evidence="2" type="ORF">HannXRQ_Chr09g0259931</name>
    <name evidence="1" type="ORF">HanXRQr2_Chr01g0011911</name>
</gene>
<name>A0A251TWV8_HELAN</name>
<dbReference type="PANTHER" id="PTHR21529">
    <property type="entry name" value="MAMMARY TURMOR VIRUS RECEPTOR HOMOLOG 1, 2 MTVR1, 2"/>
    <property type="match status" value="1"/>
</dbReference>
<dbReference type="EMBL" id="MNCJ02000316">
    <property type="protein sequence ID" value="KAF5821270.1"/>
    <property type="molecule type" value="Genomic_DNA"/>
</dbReference>
<protein>
    <recommendedName>
        <fullName evidence="4">P-loop containing nucleoside triphosphate hydrolase</fullName>
    </recommendedName>
</protein>
<organism evidence="2 3">
    <name type="scientific">Helianthus annuus</name>
    <name type="common">Common sunflower</name>
    <dbReference type="NCBI Taxonomy" id="4232"/>
    <lineage>
        <taxon>Eukaryota</taxon>
        <taxon>Viridiplantae</taxon>
        <taxon>Streptophyta</taxon>
        <taxon>Embryophyta</taxon>
        <taxon>Tracheophyta</taxon>
        <taxon>Spermatophyta</taxon>
        <taxon>Magnoliopsida</taxon>
        <taxon>eudicotyledons</taxon>
        <taxon>Gunneridae</taxon>
        <taxon>Pentapetalae</taxon>
        <taxon>asterids</taxon>
        <taxon>campanulids</taxon>
        <taxon>Asterales</taxon>
        <taxon>Asteraceae</taxon>
        <taxon>Asteroideae</taxon>
        <taxon>Heliantheae alliance</taxon>
        <taxon>Heliantheae</taxon>
        <taxon>Helianthus</taxon>
    </lineage>
</organism>
<evidence type="ECO:0000313" key="2">
    <source>
        <dbReference type="EMBL" id="OTG15394.1"/>
    </source>
</evidence>
<evidence type="ECO:0000313" key="3">
    <source>
        <dbReference type="Proteomes" id="UP000215914"/>
    </source>
</evidence>
<dbReference type="EMBL" id="CM007898">
    <property type="protein sequence ID" value="OTG15394.1"/>
    <property type="molecule type" value="Genomic_DNA"/>
</dbReference>
<dbReference type="InParanoid" id="A0A251TWV8"/>
<proteinExistence type="predicted"/>
<dbReference type="OMA" id="PMIWPAS"/>
<accession>A0A251TWV8</accession>
<reference evidence="1 3" key="1">
    <citation type="journal article" date="2017" name="Nature">
        <title>The sunflower genome provides insights into oil metabolism, flowering and Asterid evolution.</title>
        <authorList>
            <person name="Badouin H."/>
            <person name="Gouzy J."/>
            <person name="Grassa C.J."/>
            <person name="Murat F."/>
            <person name="Staton S.E."/>
            <person name="Cottret L."/>
            <person name="Lelandais-Briere C."/>
            <person name="Owens G.L."/>
            <person name="Carrere S."/>
            <person name="Mayjonade B."/>
            <person name="Legrand L."/>
            <person name="Gill N."/>
            <person name="Kane N.C."/>
            <person name="Bowers J.E."/>
            <person name="Hubner S."/>
            <person name="Bellec A."/>
            <person name="Berard A."/>
            <person name="Berges H."/>
            <person name="Blanchet N."/>
            <person name="Boniface M.C."/>
            <person name="Brunel D."/>
            <person name="Catrice O."/>
            <person name="Chaidir N."/>
            <person name="Claudel C."/>
            <person name="Donnadieu C."/>
            <person name="Faraut T."/>
            <person name="Fievet G."/>
            <person name="Helmstetter N."/>
            <person name="King M."/>
            <person name="Knapp S.J."/>
            <person name="Lai Z."/>
            <person name="Le Paslier M.C."/>
            <person name="Lippi Y."/>
            <person name="Lorenzon L."/>
            <person name="Mandel J.R."/>
            <person name="Marage G."/>
            <person name="Marchand G."/>
            <person name="Marquand E."/>
            <person name="Bret-Mestries E."/>
            <person name="Morien E."/>
            <person name="Nambeesan S."/>
            <person name="Nguyen T."/>
            <person name="Pegot-Espagnet P."/>
            <person name="Pouilly N."/>
            <person name="Raftis F."/>
            <person name="Sallet E."/>
            <person name="Schiex T."/>
            <person name="Thomas J."/>
            <person name="Vandecasteele C."/>
            <person name="Vares D."/>
            <person name="Vear F."/>
            <person name="Vautrin S."/>
            <person name="Crespi M."/>
            <person name="Mangin B."/>
            <person name="Burke J.M."/>
            <person name="Salse J."/>
            <person name="Munos S."/>
            <person name="Vincourt P."/>
            <person name="Rieseberg L.H."/>
            <person name="Langlade N.B."/>
        </authorList>
    </citation>
    <scope>NUCLEOTIDE SEQUENCE [LARGE SCALE GENOMIC DNA]</scope>
    <source>
        <strain evidence="3">cv. SF193</strain>
        <tissue evidence="1">Leaves</tissue>
    </source>
</reference>